<dbReference type="Proteomes" id="UP000251891">
    <property type="component" value="Unassembled WGS sequence"/>
</dbReference>
<dbReference type="OrthoDB" id="117809at2"/>
<organism evidence="7 8">
    <name type="scientific">Actinomadura craniellae</name>
    <dbReference type="NCBI Taxonomy" id="2231787"/>
    <lineage>
        <taxon>Bacteria</taxon>
        <taxon>Bacillati</taxon>
        <taxon>Actinomycetota</taxon>
        <taxon>Actinomycetes</taxon>
        <taxon>Streptosporangiales</taxon>
        <taxon>Thermomonosporaceae</taxon>
        <taxon>Actinomadura</taxon>
    </lineage>
</organism>
<evidence type="ECO:0000313" key="8">
    <source>
        <dbReference type="Proteomes" id="UP000251891"/>
    </source>
</evidence>
<dbReference type="InterPro" id="IPR006140">
    <property type="entry name" value="D-isomer_DH_NAD-bd"/>
</dbReference>
<sequence>MENDRPWRVLSMLPLPEELVRRIFASLGGTAELTFPATRDQAALHAALADADVVIGDYTGELPLDAAAVAAAPRLAFVQMPQVGVDSCDLPALTAARVPVANTAGANARSVAEWAVAAAFALCRDLAPADRRMRAGEWPQAEMLARNPREIHTQRVGVLGLGAIGAEAARLFAALGCDVAYWSRTPKPEASARYLELDALLARSDILVPALPLTAETRGLLDSGRLALLPQGALLVNVARGGIAPDDDVLAALDSGRLAGAALDVFENEPPAPDHPIRRHENILLSPHVAGATGQAQLNIMAQVRDNVTAAVTGRPVVNVVNGLGPMITRVAA</sequence>
<evidence type="ECO:0000259" key="6">
    <source>
        <dbReference type="Pfam" id="PF02826"/>
    </source>
</evidence>
<keyword evidence="2 4" id="KW-0560">Oxidoreductase</keyword>
<dbReference type="AlphaFoldDB" id="A0A365H7F3"/>
<keyword evidence="3" id="KW-0520">NAD</keyword>
<feature type="domain" description="D-isomer specific 2-hydroxyacid dehydrogenase catalytic" evidence="5">
    <location>
        <begin position="26"/>
        <end position="322"/>
    </location>
</feature>
<keyword evidence="8" id="KW-1185">Reference proteome</keyword>
<comment type="similarity">
    <text evidence="1 4">Belongs to the D-isomer specific 2-hydroxyacid dehydrogenase family.</text>
</comment>
<dbReference type="SUPFAM" id="SSF52283">
    <property type="entry name" value="Formate/glycerate dehydrogenase catalytic domain-like"/>
    <property type="match status" value="1"/>
</dbReference>
<evidence type="ECO:0000256" key="3">
    <source>
        <dbReference type="ARBA" id="ARBA00023027"/>
    </source>
</evidence>
<dbReference type="RefSeq" id="WP_111865267.1">
    <property type="nucleotide sequence ID" value="NZ_QLYX01000004.1"/>
</dbReference>
<reference evidence="7 8" key="1">
    <citation type="submission" date="2018-06" db="EMBL/GenBank/DDBJ databases">
        <title>Actinomadura craniellae sp. nov. isolated from marine sponge Craniella sp.</title>
        <authorList>
            <person name="Li L."/>
            <person name="Xu Q.H."/>
            <person name="Lin H.W."/>
            <person name="Lu Y.H."/>
        </authorList>
    </citation>
    <scope>NUCLEOTIDE SEQUENCE [LARGE SCALE GENOMIC DNA]</scope>
    <source>
        <strain evidence="7 8">LHW63021</strain>
    </source>
</reference>
<evidence type="ECO:0000256" key="2">
    <source>
        <dbReference type="ARBA" id="ARBA00023002"/>
    </source>
</evidence>
<feature type="domain" description="D-isomer specific 2-hydroxyacid dehydrogenase NAD-binding" evidence="6">
    <location>
        <begin position="117"/>
        <end position="290"/>
    </location>
</feature>
<dbReference type="InterPro" id="IPR050223">
    <property type="entry name" value="D-isomer_2-hydroxyacid_DH"/>
</dbReference>
<evidence type="ECO:0000259" key="5">
    <source>
        <dbReference type="Pfam" id="PF00389"/>
    </source>
</evidence>
<dbReference type="Pfam" id="PF00389">
    <property type="entry name" value="2-Hacid_dh"/>
    <property type="match status" value="1"/>
</dbReference>
<dbReference type="InterPro" id="IPR006139">
    <property type="entry name" value="D-isomer_2_OHA_DH_cat_dom"/>
</dbReference>
<dbReference type="GO" id="GO:0005829">
    <property type="term" value="C:cytosol"/>
    <property type="evidence" value="ECO:0007669"/>
    <property type="project" value="TreeGrafter"/>
</dbReference>
<evidence type="ECO:0000313" key="7">
    <source>
        <dbReference type="EMBL" id="RAY15035.1"/>
    </source>
</evidence>
<dbReference type="InterPro" id="IPR036291">
    <property type="entry name" value="NAD(P)-bd_dom_sf"/>
</dbReference>
<protein>
    <submittedName>
        <fullName evidence="7">3-phosphoglycerate dehydrogenase</fullName>
    </submittedName>
</protein>
<evidence type="ECO:0000256" key="1">
    <source>
        <dbReference type="ARBA" id="ARBA00005854"/>
    </source>
</evidence>
<comment type="caution">
    <text evidence="7">The sequence shown here is derived from an EMBL/GenBank/DDBJ whole genome shotgun (WGS) entry which is preliminary data.</text>
</comment>
<dbReference type="Pfam" id="PF02826">
    <property type="entry name" value="2-Hacid_dh_C"/>
    <property type="match status" value="1"/>
</dbReference>
<dbReference type="GO" id="GO:0051287">
    <property type="term" value="F:NAD binding"/>
    <property type="evidence" value="ECO:0007669"/>
    <property type="project" value="InterPro"/>
</dbReference>
<accession>A0A365H7F3</accession>
<name>A0A365H7F3_9ACTN</name>
<dbReference type="EMBL" id="QLYX01000004">
    <property type="protein sequence ID" value="RAY15035.1"/>
    <property type="molecule type" value="Genomic_DNA"/>
</dbReference>
<evidence type="ECO:0000256" key="4">
    <source>
        <dbReference type="RuleBase" id="RU003719"/>
    </source>
</evidence>
<dbReference type="GO" id="GO:0030267">
    <property type="term" value="F:glyoxylate reductase (NADPH) activity"/>
    <property type="evidence" value="ECO:0007669"/>
    <property type="project" value="TreeGrafter"/>
</dbReference>
<dbReference type="SUPFAM" id="SSF51735">
    <property type="entry name" value="NAD(P)-binding Rossmann-fold domains"/>
    <property type="match status" value="1"/>
</dbReference>
<gene>
    <name evidence="7" type="ORF">DPM19_09825</name>
</gene>
<dbReference type="GO" id="GO:0016618">
    <property type="term" value="F:hydroxypyruvate reductase [NAD(P)H] activity"/>
    <property type="evidence" value="ECO:0007669"/>
    <property type="project" value="TreeGrafter"/>
</dbReference>
<dbReference type="PANTHER" id="PTHR10996:SF178">
    <property type="entry name" value="2-HYDROXYACID DEHYDROGENASE YGL185C-RELATED"/>
    <property type="match status" value="1"/>
</dbReference>
<proteinExistence type="inferred from homology"/>
<dbReference type="PANTHER" id="PTHR10996">
    <property type="entry name" value="2-HYDROXYACID DEHYDROGENASE-RELATED"/>
    <property type="match status" value="1"/>
</dbReference>
<dbReference type="Gene3D" id="3.40.50.720">
    <property type="entry name" value="NAD(P)-binding Rossmann-like Domain"/>
    <property type="match status" value="2"/>
</dbReference>